<sequence length="206" mass="23661">MPHHLPYSQLLVHYPSASAKCSLNKFLCSRVRKTIKSGSLMPTADDIQARNREKTVGIDQRAGNALATPLGLQVFVGGGDHLLFDRLPLHLLYKKIGKETYKHVGYRPTTGDWAALVADIPCPFFHLAAPLSSRTVVAYENDYINMRRFLVLKWDWDRNEEQHRDYNRDYDFGIRIKMMPRSELKVELGSIFKTKPEIETESRTGR</sequence>
<protein>
    <submittedName>
        <fullName evidence="1">Uncharacterized protein</fullName>
    </submittedName>
</protein>
<comment type="caution">
    <text evidence="1">The sequence shown here is derived from an EMBL/GenBank/DDBJ whole genome shotgun (WGS) entry which is preliminary data.</text>
</comment>
<gene>
    <name evidence="1" type="ORF">EVAR_8171_1</name>
</gene>
<evidence type="ECO:0000313" key="1">
    <source>
        <dbReference type="EMBL" id="GBP13241.1"/>
    </source>
</evidence>
<organism evidence="1 2">
    <name type="scientific">Eumeta variegata</name>
    <name type="common">Bagworm moth</name>
    <name type="synonym">Eumeta japonica</name>
    <dbReference type="NCBI Taxonomy" id="151549"/>
    <lineage>
        <taxon>Eukaryota</taxon>
        <taxon>Metazoa</taxon>
        <taxon>Ecdysozoa</taxon>
        <taxon>Arthropoda</taxon>
        <taxon>Hexapoda</taxon>
        <taxon>Insecta</taxon>
        <taxon>Pterygota</taxon>
        <taxon>Neoptera</taxon>
        <taxon>Endopterygota</taxon>
        <taxon>Lepidoptera</taxon>
        <taxon>Glossata</taxon>
        <taxon>Ditrysia</taxon>
        <taxon>Tineoidea</taxon>
        <taxon>Psychidae</taxon>
        <taxon>Oiketicinae</taxon>
        <taxon>Eumeta</taxon>
    </lineage>
</organism>
<keyword evidence="2" id="KW-1185">Reference proteome</keyword>
<name>A0A4C1TIW0_EUMVA</name>
<evidence type="ECO:0000313" key="2">
    <source>
        <dbReference type="Proteomes" id="UP000299102"/>
    </source>
</evidence>
<reference evidence="1 2" key="1">
    <citation type="journal article" date="2019" name="Commun. Biol.">
        <title>The bagworm genome reveals a unique fibroin gene that provides high tensile strength.</title>
        <authorList>
            <person name="Kono N."/>
            <person name="Nakamura H."/>
            <person name="Ohtoshi R."/>
            <person name="Tomita M."/>
            <person name="Numata K."/>
            <person name="Arakawa K."/>
        </authorList>
    </citation>
    <scope>NUCLEOTIDE SEQUENCE [LARGE SCALE GENOMIC DNA]</scope>
</reference>
<dbReference type="Proteomes" id="UP000299102">
    <property type="component" value="Unassembled WGS sequence"/>
</dbReference>
<dbReference type="EMBL" id="BGZK01000056">
    <property type="protein sequence ID" value="GBP13241.1"/>
    <property type="molecule type" value="Genomic_DNA"/>
</dbReference>
<accession>A0A4C1TIW0</accession>
<dbReference type="AlphaFoldDB" id="A0A4C1TIW0"/>
<proteinExistence type="predicted"/>